<protein>
    <submittedName>
        <fullName evidence="7">Stem 28 kDa glycoprotein</fullName>
    </submittedName>
    <submittedName>
        <fullName evidence="8">Stem 31 kDa glycoprotein isoform B</fullName>
    </submittedName>
</protein>
<evidence type="ECO:0000256" key="6">
    <source>
        <dbReference type="SAM" id="SignalP"/>
    </source>
</evidence>
<dbReference type="EMBL" id="KN668480">
    <property type="protein sequence ID" value="KHN05326.1"/>
    <property type="molecule type" value="Genomic_DNA"/>
</dbReference>
<evidence type="ECO:0000313" key="9">
    <source>
        <dbReference type="Proteomes" id="UP000289340"/>
    </source>
</evidence>
<dbReference type="Gene3D" id="3.40.50.1000">
    <property type="entry name" value="HAD superfamily/HAD-like"/>
    <property type="match status" value="1"/>
</dbReference>
<organism evidence="7">
    <name type="scientific">Glycine soja</name>
    <name type="common">Wild soybean</name>
    <dbReference type="NCBI Taxonomy" id="3848"/>
    <lineage>
        <taxon>Eukaryota</taxon>
        <taxon>Viridiplantae</taxon>
        <taxon>Streptophyta</taxon>
        <taxon>Embryophyta</taxon>
        <taxon>Tracheophyta</taxon>
        <taxon>Spermatophyta</taxon>
        <taxon>Magnoliopsida</taxon>
        <taxon>eudicotyledons</taxon>
        <taxon>Gunneridae</taxon>
        <taxon>Pentapetalae</taxon>
        <taxon>rosids</taxon>
        <taxon>fabids</taxon>
        <taxon>Fabales</taxon>
        <taxon>Fabaceae</taxon>
        <taxon>Papilionoideae</taxon>
        <taxon>50 kb inversion clade</taxon>
        <taxon>NPAAA clade</taxon>
        <taxon>indigoferoid/millettioid clade</taxon>
        <taxon>Phaseoleae</taxon>
        <taxon>Glycine</taxon>
        <taxon>Glycine subgen. Soja</taxon>
    </lineage>
</organism>
<dbReference type="InterPro" id="IPR014403">
    <property type="entry name" value="APS1/VSP"/>
</dbReference>
<dbReference type="GO" id="GO:0045735">
    <property type="term" value="F:nutrient reservoir activity"/>
    <property type="evidence" value="ECO:0007669"/>
    <property type="project" value="UniProtKB-UniRule"/>
</dbReference>
<dbReference type="InterPro" id="IPR010028">
    <property type="entry name" value="Acid_phosphatase_pln"/>
</dbReference>
<dbReference type="PIRSF" id="PIRSF002674">
    <property type="entry name" value="VSP"/>
    <property type="match status" value="1"/>
</dbReference>
<keyword evidence="4" id="KW-0325">Glycoprotein</keyword>
<keyword evidence="9" id="KW-1185">Reference proteome</keyword>
<dbReference type="Pfam" id="PF03767">
    <property type="entry name" value="Acid_phosphat_B"/>
    <property type="match status" value="1"/>
</dbReference>
<dbReference type="Gramene" id="XM_028388687.1">
    <property type="protein sequence ID" value="XP_028244488.1"/>
    <property type="gene ID" value="LOC114422370"/>
</dbReference>
<dbReference type="InterPro" id="IPR023214">
    <property type="entry name" value="HAD_sf"/>
</dbReference>
<dbReference type="CDD" id="cd07535">
    <property type="entry name" value="HAD_VSP"/>
    <property type="match status" value="1"/>
</dbReference>
<evidence type="ECO:0000256" key="1">
    <source>
        <dbReference type="ARBA" id="ARBA00002410"/>
    </source>
</evidence>
<evidence type="ECO:0000256" key="2">
    <source>
        <dbReference type="ARBA" id="ARBA00022729"/>
    </source>
</evidence>
<evidence type="ECO:0000256" key="3">
    <source>
        <dbReference type="ARBA" id="ARBA00022761"/>
    </source>
</evidence>
<dbReference type="SMR" id="A0A0B2P801"/>
<dbReference type="Proteomes" id="UP000289340">
    <property type="component" value="Chromosome 8"/>
</dbReference>
<dbReference type="GO" id="GO:0003993">
    <property type="term" value="F:acid phosphatase activity"/>
    <property type="evidence" value="ECO:0007669"/>
    <property type="project" value="InterPro"/>
</dbReference>
<keyword evidence="3 5" id="KW-0758">Storage protein</keyword>
<dbReference type="InterPro" id="IPR005519">
    <property type="entry name" value="Acid_phosphat_B-like"/>
</dbReference>
<gene>
    <name evidence="8" type="ORF">D0Y65_021085</name>
    <name evidence="7" type="ORF">glysoja_036867</name>
</gene>
<dbReference type="AlphaFoldDB" id="A0A0B2P801"/>
<reference evidence="7" key="1">
    <citation type="submission" date="2014-07" db="EMBL/GenBank/DDBJ databases">
        <title>Identification of a novel salt tolerance gene in wild soybean by whole-genome sequencing.</title>
        <authorList>
            <person name="Lam H.-M."/>
            <person name="Qi X."/>
            <person name="Li M.-W."/>
            <person name="Liu X."/>
            <person name="Xie M."/>
            <person name="Ni M."/>
            <person name="Xu X."/>
        </authorList>
    </citation>
    <scope>NUCLEOTIDE SEQUENCE [LARGE SCALE GENOMIC DNA]</scope>
    <source>
        <tissue evidence="7">Root</tissue>
    </source>
</reference>
<comment type="function">
    <text evidence="1 5">May function as somatic storage protein during early seedling development.</text>
</comment>
<keyword evidence="2 6" id="KW-0732">Signal</keyword>
<dbReference type="PANTHER" id="PTHR31284">
    <property type="entry name" value="ACID PHOSPHATASE-LIKE PROTEIN"/>
    <property type="match status" value="1"/>
</dbReference>
<sequence>MQKLVVVKKMKVLVFFVAIVLAAWHCHGSDHDHDHGHTYQIFPLRMKTGHGGHYIPEVSCQSWRLGVEAHNVIDWKTVPQDCEGYIGNYMLGEQYRSDSKIVNQQAYFYAKTLNITAKTAWVFDIDETTLSNLPYYADHGFGVELYNETSFNKWVDLGEAPALPESLKLYKKLLSLGIKIVFITGRPLDQKAVTATNLKLAGYHTWEKLITKNTSEYHGKTAVTYKSTERKKLEEKGYKIIGNIGDQWSDLLGTNTGDRTFKLPDPMYYIS</sequence>
<dbReference type="EMBL" id="QZWG01000008">
    <property type="protein sequence ID" value="RZB97846.1"/>
    <property type="molecule type" value="Genomic_DNA"/>
</dbReference>
<accession>A0A0B2P801</accession>
<reference evidence="8 9" key="2">
    <citation type="submission" date="2018-09" db="EMBL/GenBank/DDBJ databases">
        <title>A high-quality reference genome of wild soybean provides a powerful tool to mine soybean genomes.</title>
        <authorList>
            <person name="Xie M."/>
            <person name="Chung C.Y.L."/>
            <person name="Li M.-W."/>
            <person name="Wong F.-L."/>
            <person name="Chan T.-F."/>
            <person name="Lam H.-M."/>
        </authorList>
    </citation>
    <scope>NUCLEOTIDE SEQUENCE [LARGE SCALE GENOMIC DNA]</scope>
    <source>
        <strain evidence="9">cv. W05</strain>
        <tissue evidence="8">Hypocotyl of etiolated seedlings</tissue>
    </source>
</reference>
<dbReference type="SUPFAM" id="SSF56784">
    <property type="entry name" value="HAD-like"/>
    <property type="match status" value="1"/>
</dbReference>
<evidence type="ECO:0000256" key="5">
    <source>
        <dbReference type="PIRNR" id="PIRNR002674"/>
    </source>
</evidence>
<proteinExistence type="inferred from homology"/>
<evidence type="ECO:0000313" key="8">
    <source>
        <dbReference type="EMBL" id="RZB97846.1"/>
    </source>
</evidence>
<evidence type="ECO:0000256" key="4">
    <source>
        <dbReference type="ARBA" id="ARBA00023180"/>
    </source>
</evidence>
<evidence type="ECO:0000313" key="7">
    <source>
        <dbReference type="EMBL" id="KHN05326.1"/>
    </source>
</evidence>
<name>A0A0B2P801_GLYSO</name>
<feature type="chain" id="PRO_5040666394" evidence="6">
    <location>
        <begin position="29"/>
        <end position="271"/>
    </location>
</feature>
<comment type="similarity">
    <text evidence="5">Belongs to the APS1/VSP family.</text>
</comment>
<feature type="signal peptide" evidence="6">
    <location>
        <begin position="1"/>
        <end position="28"/>
    </location>
</feature>
<dbReference type="NCBIfam" id="TIGR01675">
    <property type="entry name" value="plant-AP"/>
    <property type="match status" value="1"/>
</dbReference>
<dbReference type="Proteomes" id="UP000053555">
    <property type="component" value="Unassembled WGS sequence"/>
</dbReference>
<dbReference type="PANTHER" id="PTHR31284:SF19">
    <property type="entry name" value="VEGETATIVE STORAGE PROTEIN 1-RELATED"/>
    <property type="match status" value="1"/>
</dbReference>
<dbReference type="InterPro" id="IPR036412">
    <property type="entry name" value="HAD-like_sf"/>
</dbReference>